<proteinExistence type="predicted"/>
<feature type="domain" description="PsbP C-terminal" evidence="3">
    <location>
        <begin position="186"/>
        <end position="324"/>
    </location>
</feature>
<feature type="non-terminal residue" evidence="4">
    <location>
        <position position="1"/>
    </location>
</feature>
<dbReference type="RefSeq" id="WP_243422615.1">
    <property type="nucleotide sequence ID" value="NZ_QGSV01000281.1"/>
</dbReference>
<evidence type="ECO:0000256" key="2">
    <source>
        <dbReference type="SAM" id="Phobius"/>
    </source>
</evidence>
<dbReference type="GO" id="GO:0016301">
    <property type="term" value="F:kinase activity"/>
    <property type="evidence" value="ECO:0007669"/>
    <property type="project" value="UniProtKB-KW"/>
</dbReference>
<feature type="compositionally biased region" description="Polar residues" evidence="1">
    <location>
        <begin position="58"/>
        <end position="77"/>
    </location>
</feature>
<name>A0A317JWZ4_9ACTN</name>
<keyword evidence="5" id="KW-1185">Reference proteome</keyword>
<feature type="region of interest" description="Disordered" evidence="1">
    <location>
        <begin position="1"/>
        <end position="45"/>
    </location>
</feature>
<dbReference type="Pfam" id="PF01789">
    <property type="entry name" value="PsbP"/>
    <property type="match status" value="1"/>
</dbReference>
<dbReference type="GO" id="GO:0005509">
    <property type="term" value="F:calcium ion binding"/>
    <property type="evidence" value="ECO:0007669"/>
    <property type="project" value="InterPro"/>
</dbReference>
<keyword evidence="4" id="KW-0418">Kinase</keyword>
<dbReference type="Proteomes" id="UP000245683">
    <property type="component" value="Unassembled WGS sequence"/>
</dbReference>
<comment type="caution">
    <text evidence="4">The sequence shown here is derived from an EMBL/GenBank/DDBJ whole genome shotgun (WGS) entry which is preliminary data.</text>
</comment>
<reference evidence="5" key="1">
    <citation type="submission" date="2018-05" db="EMBL/GenBank/DDBJ databases">
        <title>Micromonospora globispora sp. nov. and Micromonospora rugosa sp. nov., isolated from marine sediment.</title>
        <authorList>
            <person name="Carro L."/>
            <person name="Aysel V."/>
            <person name="Cetin D."/>
            <person name="Igual J.M."/>
            <person name="Klenk H.-P."/>
            <person name="Trujillo M.E."/>
            <person name="Sahin N."/>
        </authorList>
    </citation>
    <scope>NUCLEOTIDE SEQUENCE [LARGE SCALE GENOMIC DNA]</scope>
    <source>
        <strain evidence="5">S2904</strain>
    </source>
</reference>
<gene>
    <name evidence="4" type="ORF">DLJ46_23605</name>
</gene>
<feature type="region of interest" description="Disordered" evidence="1">
    <location>
        <begin position="58"/>
        <end position="105"/>
    </location>
</feature>
<dbReference type="GO" id="GO:0015979">
    <property type="term" value="P:photosynthesis"/>
    <property type="evidence" value="ECO:0007669"/>
    <property type="project" value="InterPro"/>
</dbReference>
<evidence type="ECO:0000259" key="3">
    <source>
        <dbReference type="Pfam" id="PF01789"/>
    </source>
</evidence>
<evidence type="ECO:0000313" key="4">
    <source>
        <dbReference type="EMBL" id="PWU44898.1"/>
    </source>
</evidence>
<keyword evidence="2" id="KW-0812">Transmembrane</keyword>
<dbReference type="SUPFAM" id="SSF55724">
    <property type="entry name" value="Mog1p/PsbP-like"/>
    <property type="match status" value="1"/>
</dbReference>
<evidence type="ECO:0000256" key="1">
    <source>
        <dbReference type="SAM" id="MobiDB-lite"/>
    </source>
</evidence>
<keyword evidence="4" id="KW-0808">Transferase</keyword>
<dbReference type="InterPro" id="IPR016123">
    <property type="entry name" value="Mog1/PsbP_a/b/a-sand"/>
</dbReference>
<accession>A0A317JWZ4</accession>
<keyword evidence="2" id="KW-1133">Transmembrane helix</keyword>
<protein>
    <submittedName>
        <fullName evidence="4">Protein kinase</fullName>
    </submittedName>
</protein>
<feature type="transmembrane region" description="Helical" evidence="2">
    <location>
        <begin position="140"/>
        <end position="160"/>
    </location>
</feature>
<dbReference type="AlphaFoldDB" id="A0A317JWZ4"/>
<organism evidence="4 5">
    <name type="scientific">Micromonospora globispora</name>
    <dbReference type="NCBI Taxonomy" id="1450148"/>
    <lineage>
        <taxon>Bacteria</taxon>
        <taxon>Bacillati</taxon>
        <taxon>Actinomycetota</taxon>
        <taxon>Actinomycetes</taxon>
        <taxon>Micromonosporales</taxon>
        <taxon>Micromonosporaceae</taxon>
        <taxon>Micromonospora</taxon>
    </lineage>
</organism>
<dbReference type="EMBL" id="QGSV01000281">
    <property type="protein sequence ID" value="PWU44898.1"/>
    <property type="molecule type" value="Genomic_DNA"/>
</dbReference>
<dbReference type="InterPro" id="IPR002683">
    <property type="entry name" value="PsbP_C"/>
</dbReference>
<sequence length="329" mass="33777">RPEPTAAAPAALDETSADALAGPLHTPTGAMPGATPYGGSNATQRVAPDVTQRLAQTATPDATQRVGSGQADSTQTVYGRPPEAAQPGYGGGQWSVPGTGQPWTSPSTAPGGAAGPLGGVTGAGSRLVGTVKGWPRKVQLAAAGGLAVLLLIGAVALFGGGDEPTRPIVTTLPTATADAGPGVAMQEYSGRGVTVQVPKGWERKTGGVYVDYVDPADEGRKVRILAEKWGGTSMSWAEFASKNLKSKSKVCADPYNQLSMTEQELAGEPAAELEYTCGEGDAMRHGVWRGVAHDGKIYSFYLSATDAKFAESRAIFDAMVKSFQLTGAN</sequence>
<dbReference type="GO" id="GO:0009654">
    <property type="term" value="C:photosystem II oxygen evolving complex"/>
    <property type="evidence" value="ECO:0007669"/>
    <property type="project" value="InterPro"/>
</dbReference>
<evidence type="ECO:0000313" key="5">
    <source>
        <dbReference type="Proteomes" id="UP000245683"/>
    </source>
</evidence>
<keyword evidence="2" id="KW-0472">Membrane</keyword>
<dbReference type="GO" id="GO:0019898">
    <property type="term" value="C:extrinsic component of membrane"/>
    <property type="evidence" value="ECO:0007669"/>
    <property type="project" value="InterPro"/>
</dbReference>
<dbReference type="Gene3D" id="3.40.1000.10">
    <property type="entry name" value="Mog1/PsbP, alpha/beta/alpha sandwich"/>
    <property type="match status" value="1"/>
</dbReference>